<dbReference type="InterPro" id="IPR036679">
    <property type="entry name" value="FlgN-like_sf"/>
</dbReference>
<dbReference type="Gene3D" id="1.20.58.300">
    <property type="entry name" value="FlgN-like"/>
    <property type="match status" value="1"/>
</dbReference>
<name>A0A432W8J9_9GAMM</name>
<keyword evidence="5" id="KW-1185">Reference proteome</keyword>
<accession>A0A432W8J9</accession>
<dbReference type="OrthoDB" id="6401642at2"/>
<evidence type="ECO:0000256" key="1">
    <source>
        <dbReference type="ARBA" id="ARBA00002397"/>
    </source>
</evidence>
<dbReference type="InterPro" id="IPR007809">
    <property type="entry name" value="FlgN-like"/>
</dbReference>
<comment type="caution">
    <text evidence="4">The sequence shown here is derived from an EMBL/GenBank/DDBJ whole genome shotgun (WGS) entry which is preliminary data.</text>
</comment>
<proteinExistence type="inferred from homology"/>
<evidence type="ECO:0000256" key="3">
    <source>
        <dbReference type="ARBA" id="ARBA00022795"/>
    </source>
</evidence>
<sequence length="141" mass="15747">MVAMLGELLDQQADQLQQLIDLQAAEKEALIKRDAPVLDQITEDKEKILNTIQQVDKSIAEHPQHDAINHQPELLEKRTAIQQLMDKCQLNNEVNGQVVRMTLGRIQDLKQTLQATQSGTTITYTDKGKTYSGPSGKSIKA</sequence>
<evidence type="ECO:0000256" key="2">
    <source>
        <dbReference type="ARBA" id="ARBA00007703"/>
    </source>
</evidence>
<dbReference type="AlphaFoldDB" id="A0A432W8J9"/>
<evidence type="ECO:0000313" key="5">
    <source>
        <dbReference type="Proteomes" id="UP000288293"/>
    </source>
</evidence>
<dbReference type="Pfam" id="PF05130">
    <property type="entry name" value="FlgN"/>
    <property type="match status" value="1"/>
</dbReference>
<reference evidence="4 5" key="1">
    <citation type="journal article" date="2011" name="Front. Microbiol.">
        <title>Genomic signatures of strain selection and enhancement in Bacillus atrophaeus var. globigii, a historical biowarfare simulant.</title>
        <authorList>
            <person name="Gibbons H.S."/>
            <person name="Broomall S.M."/>
            <person name="McNew L.A."/>
            <person name="Daligault H."/>
            <person name="Chapman C."/>
            <person name="Bruce D."/>
            <person name="Karavis M."/>
            <person name="Krepps M."/>
            <person name="McGregor P.A."/>
            <person name="Hong C."/>
            <person name="Park K.H."/>
            <person name="Akmal A."/>
            <person name="Feldman A."/>
            <person name="Lin J.S."/>
            <person name="Chang W.E."/>
            <person name="Higgs B.W."/>
            <person name="Demirev P."/>
            <person name="Lindquist J."/>
            <person name="Liem A."/>
            <person name="Fochler E."/>
            <person name="Read T.D."/>
            <person name="Tapia R."/>
            <person name="Johnson S."/>
            <person name="Bishop-Lilly K.A."/>
            <person name="Detter C."/>
            <person name="Han C."/>
            <person name="Sozhamannan S."/>
            <person name="Rosenzweig C.N."/>
            <person name="Skowronski E.W."/>
        </authorList>
    </citation>
    <scope>NUCLEOTIDE SEQUENCE [LARGE SCALE GENOMIC DNA]</scope>
    <source>
        <strain evidence="4 5">MLST1</strain>
    </source>
</reference>
<dbReference type="GO" id="GO:0044780">
    <property type="term" value="P:bacterial-type flagellum assembly"/>
    <property type="evidence" value="ECO:0007669"/>
    <property type="project" value="InterPro"/>
</dbReference>
<keyword evidence="3" id="KW-1005">Bacterial flagellum biogenesis</keyword>
<gene>
    <name evidence="4" type="ORF">CWE09_06775</name>
</gene>
<protein>
    <recommendedName>
        <fullName evidence="6">Flagellar protein FlgN</fullName>
    </recommendedName>
</protein>
<comment type="similarity">
    <text evidence="2">Belongs to the FlgN family.</text>
</comment>
<dbReference type="EMBL" id="PIPL01000001">
    <property type="protein sequence ID" value="RUO26405.1"/>
    <property type="molecule type" value="Genomic_DNA"/>
</dbReference>
<evidence type="ECO:0000313" key="4">
    <source>
        <dbReference type="EMBL" id="RUO26405.1"/>
    </source>
</evidence>
<dbReference type="SUPFAM" id="SSF140566">
    <property type="entry name" value="FlgN-like"/>
    <property type="match status" value="1"/>
</dbReference>
<dbReference type="Proteomes" id="UP000288293">
    <property type="component" value="Unassembled WGS sequence"/>
</dbReference>
<comment type="function">
    <text evidence="1">Required for the efficient initiation of filament assembly.</text>
</comment>
<evidence type="ECO:0008006" key="6">
    <source>
        <dbReference type="Google" id="ProtNLM"/>
    </source>
</evidence>
<dbReference type="RefSeq" id="WP_126803216.1">
    <property type="nucleotide sequence ID" value="NZ_PIPL01000001.1"/>
</dbReference>
<organism evidence="4 5">
    <name type="scientific">Aliidiomarina minuta</name>
    <dbReference type="NCBI Taxonomy" id="880057"/>
    <lineage>
        <taxon>Bacteria</taxon>
        <taxon>Pseudomonadati</taxon>
        <taxon>Pseudomonadota</taxon>
        <taxon>Gammaproteobacteria</taxon>
        <taxon>Alteromonadales</taxon>
        <taxon>Idiomarinaceae</taxon>
        <taxon>Aliidiomarina</taxon>
    </lineage>
</organism>